<organism evidence="4 5">
    <name type="scientific">Rhodobaculum claviforme</name>
    <dbReference type="NCBI Taxonomy" id="1549854"/>
    <lineage>
        <taxon>Bacteria</taxon>
        <taxon>Pseudomonadati</taxon>
        <taxon>Pseudomonadota</taxon>
        <taxon>Alphaproteobacteria</taxon>
        <taxon>Rhodobacterales</taxon>
        <taxon>Paracoccaceae</taxon>
        <taxon>Rhodobaculum</taxon>
    </lineage>
</organism>
<sequence>MMTPTASDGRPRNGGPVPEQSAPLPRPLRPEDEAGIARLAARAFPRSQAVFVRAGSEGFVLDAEDGLAAAVLVRVIVLPGGRRIGFVAWAMTDPAHQGRGLAPALARRGIARLEALGCDAIVTEIEGHNAASEGAFRKLGFRRIGLRDQIAAFGLAGAARMRLSIGHGMDPGHFIWLRGASPTPTVEGRERALAWGLNGAFAVLALAMGGGLVAGGMPALPSAAQAGLALLAVALVLGIREGAMRTAARLRGLAVTCRAWDSGLTITAAVAVLFGNLFPLPGSVYPAAEDWRARDAGPALATAALAGSGAVAVLVGLAIWAGGAFAGTMGGAVAAAVLLVGKPLLLFDTVMAFPPFHAFNARRIYEHHRGVWAGMAALGVLLFLL</sequence>
<keyword evidence="2" id="KW-1133">Transmembrane helix</keyword>
<proteinExistence type="predicted"/>
<accession>A0A934WED2</accession>
<reference evidence="4" key="2">
    <citation type="journal article" date="2020" name="Microorganisms">
        <title>Osmotic Adaptation and Compatible Solute Biosynthesis of Phototrophic Bacteria as Revealed from Genome Analyses.</title>
        <authorList>
            <person name="Imhoff J.F."/>
            <person name="Rahn T."/>
            <person name="Kunzel S."/>
            <person name="Keller A."/>
            <person name="Neulinger S.C."/>
        </authorList>
    </citation>
    <scope>NUCLEOTIDE SEQUENCE</scope>
    <source>
        <strain evidence="4">LMG 28126</strain>
    </source>
</reference>
<feature type="transmembrane region" description="Helical" evidence="2">
    <location>
        <begin position="328"/>
        <end position="347"/>
    </location>
</feature>
<dbReference type="GO" id="GO:0016747">
    <property type="term" value="F:acyltransferase activity, transferring groups other than amino-acyl groups"/>
    <property type="evidence" value="ECO:0007669"/>
    <property type="project" value="InterPro"/>
</dbReference>
<dbReference type="SUPFAM" id="SSF55729">
    <property type="entry name" value="Acyl-CoA N-acyltransferases (Nat)"/>
    <property type="match status" value="1"/>
</dbReference>
<evidence type="ECO:0000256" key="1">
    <source>
        <dbReference type="SAM" id="MobiDB-lite"/>
    </source>
</evidence>
<gene>
    <name evidence="4" type="ORF">CCR87_01885</name>
</gene>
<feature type="transmembrane region" description="Helical" evidence="2">
    <location>
        <begin position="367"/>
        <end position="384"/>
    </location>
</feature>
<dbReference type="AlphaFoldDB" id="A0A934WED2"/>
<evidence type="ECO:0000313" key="5">
    <source>
        <dbReference type="Proteomes" id="UP000706333"/>
    </source>
</evidence>
<evidence type="ECO:0000259" key="3">
    <source>
        <dbReference type="PROSITE" id="PS51186"/>
    </source>
</evidence>
<dbReference type="Proteomes" id="UP000706333">
    <property type="component" value="Unassembled WGS sequence"/>
</dbReference>
<keyword evidence="5" id="KW-1185">Reference proteome</keyword>
<dbReference type="CDD" id="cd04301">
    <property type="entry name" value="NAT_SF"/>
    <property type="match status" value="1"/>
</dbReference>
<feature type="region of interest" description="Disordered" evidence="1">
    <location>
        <begin position="1"/>
        <end position="30"/>
    </location>
</feature>
<feature type="domain" description="N-acetyltransferase" evidence="3">
    <location>
        <begin position="23"/>
        <end position="166"/>
    </location>
</feature>
<protein>
    <recommendedName>
        <fullName evidence="3">N-acetyltransferase domain-containing protein</fullName>
    </recommendedName>
</protein>
<dbReference type="EMBL" id="NHSD01000101">
    <property type="protein sequence ID" value="MBK5926115.1"/>
    <property type="molecule type" value="Genomic_DNA"/>
</dbReference>
<keyword evidence="2" id="KW-0472">Membrane</keyword>
<evidence type="ECO:0000313" key="4">
    <source>
        <dbReference type="EMBL" id="MBK5926115.1"/>
    </source>
</evidence>
<feature type="transmembrane region" description="Helical" evidence="2">
    <location>
        <begin position="259"/>
        <end position="279"/>
    </location>
</feature>
<dbReference type="Pfam" id="PF00583">
    <property type="entry name" value="Acetyltransf_1"/>
    <property type="match status" value="1"/>
</dbReference>
<feature type="transmembrane region" description="Helical" evidence="2">
    <location>
        <begin position="299"/>
        <end position="321"/>
    </location>
</feature>
<evidence type="ECO:0000256" key="2">
    <source>
        <dbReference type="SAM" id="Phobius"/>
    </source>
</evidence>
<keyword evidence="2" id="KW-0812">Transmembrane</keyword>
<feature type="transmembrane region" description="Helical" evidence="2">
    <location>
        <begin position="192"/>
        <end position="213"/>
    </location>
</feature>
<dbReference type="InterPro" id="IPR000182">
    <property type="entry name" value="GNAT_dom"/>
</dbReference>
<dbReference type="Gene3D" id="3.40.630.30">
    <property type="match status" value="1"/>
</dbReference>
<dbReference type="InterPro" id="IPR016181">
    <property type="entry name" value="Acyl_CoA_acyltransferase"/>
</dbReference>
<feature type="transmembrane region" description="Helical" evidence="2">
    <location>
        <begin position="219"/>
        <end position="239"/>
    </location>
</feature>
<reference evidence="4" key="1">
    <citation type="submission" date="2017-05" db="EMBL/GenBank/DDBJ databases">
        <authorList>
            <person name="Imhoff J.F."/>
            <person name="Rahn T."/>
            <person name="Kuenzel S."/>
            <person name="Neulinger S.C."/>
        </authorList>
    </citation>
    <scope>NUCLEOTIDE SEQUENCE</scope>
    <source>
        <strain evidence="4">LMG 28126</strain>
    </source>
</reference>
<name>A0A934WED2_9RHOB</name>
<dbReference type="PROSITE" id="PS51186">
    <property type="entry name" value="GNAT"/>
    <property type="match status" value="1"/>
</dbReference>
<comment type="caution">
    <text evidence="4">The sequence shown here is derived from an EMBL/GenBank/DDBJ whole genome shotgun (WGS) entry which is preliminary data.</text>
</comment>